<keyword evidence="1" id="KW-1133">Transmembrane helix</keyword>
<keyword evidence="1" id="KW-0812">Transmembrane</keyword>
<feature type="transmembrane region" description="Helical" evidence="1">
    <location>
        <begin position="64"/>
        <end position="87"/>
    </location>
</feature>
<sequence>MDSLKIVEKNLRNKARCCASQSNFAGKCCVRSVSWTIFILMYILPTIVQSWSLAYFYADFNMVKILLVSWSCLIMSATIYAGIRLVIDCRHGKYIKDNNGHTKLYNSENCTCKYAYCTPLWKPKSLLMGTHWMHILYPWELCNIVSVGYFGKQLIDTKNNWIIAFAFVPFIVFTIACGIGLAISCWIDDYRKHKIEQKKLENSA</sequence>
<dbReference type="EMBL" id="KY684108">
    <property type="protein sequence ID" value="ARF11373.1"/>
    <property type="molecule type" value="Genomic_DNA"/>
</dbReference>
<protein>
    <submittedName>
        <fullName evidence="2">Uncharacterized protein</fullName>
    </submittedName>
</protein>
<feature type="transmembrane region" description="Helical" evidence="1">
    <location>
        <begin position="162"/>
        <end position="187"/>
    </location>
</feature>
<proteinExistence type="predicted"/>
<accession>A0A1V0SI25</accession>
<name>A0A1V0SI25_9VIRU</name>
<evidence type="ECO:0000313" key="2">
    <source>
        <dbReference type="EMBL" id="ARF11373.1"/>
    </source>
</evidence>
<reference evidence="2" key="1">
    <citation type="journal article" date="2017" name="Science">
        <title>Giant viruses with an expanded complement of translation system components.</title>
        <authorList>
            <person name="Schulz F."/>
            <person name="Yutin N."/>
            <person name="Ivanova N.N."/>
            <person name="Ortega D.R."/>
            <person name="Lee T.K."/>
            <person name="Vierheilig J."/>
            <person name="Daims H."/>
            <person name="Horn M."/>
            <person name="Wagner M."/>
            <person name="Jensen G.J."/>
            <person name="Kyrpides N.C."/>
            <person name="Koonin E.V."/>
            <person name="Woyke T."/>
        </authorList>
    </citation>
    <scope>NUCLEOTIDE SEQUENCE</scope>
    <source>
        <strain evidence="2">KNV1</strain>
    </source>
</reference>
<gene>
    <name evidence="2" type="ORF">Klosneuvirus_1_230</name>
</gene>
<feature type="transmembrane region" description="Helical" evidence="1">
    <location>
        <begin position="37"/>
        <end position="58"/>
    </location>
</feature>
<keyword evidence="1" id="KW-0472">Membrane</keyword>
<evidence type="ECO:0000256" key="1">
    <source>
        <dbReference type="SAM" id="Phobius"/>
    </source>
</evidence>
<organism evidence="2">
    <name type="scientific">Klosneuvirus KNV1</name>
    <dbReference type="NCBI Taxonomy" id="1977640"/>
    <lineage>
        <taxon>Viruses</taxon>
        <taxon>Varidnaviria</taxon>
        <taxon>Bamfordvirae</taxon>
        <taxon>Nucleocytoviricota</taxon>
        <taxon>Megaviricetes</taxon>
        <taxon>Imitervirales</taxon>
        <taxon>Mimiviridae</taxon>
        <taxon>Klosneuvirinae</taxon>
        <taxon>Klosneuvirus</taxon>
    </lineage>
</organism>